<reference evidence="4" key="1">
    <citation type="journal article" date="2005" name="PLoS Biol.">
        <title>The genomes of Oryza sativa: a history of duplications.</title>
        <authorList>
            <person name="Yu J."/>
            <person name="Wang J."/>
            <person name="Lin W."/>
            <person name="Li S."/>
            <person name="Li H."/>
            <person name="Zhou J."/>
            <person name="Ni P."/>
            <person name="Dong W."/>
            <person name="Hu S."/>
            <person name="Zeng C."/>
            <person name="Zhang J."/>
            <person name="Zhang Y."/>
            <person name="Li R."/>
            <person name="Xu Z."/>
            <person name="Li S."/>
            <person name="Li X."/>
            <person name="Zheng H."/>
            <person name="Cong L."/>
            <person name="Lin L."/>
            <person name="Yin J."/>
            <person name="Geng J."/>
            <person name="Li G."/>
            <person name="Shi J."/>
            <person name="Liu J."/>
            <person name="Lv H."/>
            <person name="Li J."/>
            <person name="Wang J."/>
            <person name="Deng Y."/>
            <person name="Ran L."/>
            <person name="Shi X."/>
            <person name="Wang X."/>
            <person name="Wu Q."/>
            <person name="Li C."/>
            <person name="Ren X."/>
            <person name="Wang J."/>
            <person name="Wang X."/>
            <person name="Li D."/>
            <person name="Liu D."/>
            <person name="Zhang X."/>
            <person name="Ji Z."/>
            <person name="Zhao W."/>
            <person name="Sun Y."/>
            <person name="Zhang Z."/>
            <person name="Bao J."/>
            <person name="Han Y."/>
            <person name="Dong L."/>
            <person name="Ji J."/>
            <person name="Chen P."/>
            <person name="Wu S."/>
            <person name="Liu J."/>
            <person name="Xiao Y."/>
            <person name="Bu D."/>
            <person name="Tan J."/>
            <person name="Yang L."/>
            <person name="Ye C."/>
            <person name="Zhang J."/>
            <person name="Xu J."/>
            <person name="Zhou Y."/>
            <person name="Yu Y."/>
            <person name="Zhang B."/>
            <person name="Zhuang S."/>
            <person name="Wei H."/>
            <person name="Liu B."/>
            <person name="Lei M."/>
            <person name="Yu H."/>
            <person name="Li Y."/>
            <person name="Xu H."/>
            <person name="Wei S."/>
            <person name="He X."/>
            <person name="Fang L."/>
            <person name="Zhang Z."/>
            <person name="Zhang Y."/>
            <person name="Huang X."/>
            <person name="Su Z."/>
            <person name="Tong W."/>
            <person name="Li J."/>
            <person name="Tong Z."/>
            <person name="Li S."/>
            <person name="Ye J."/>
            <person name="Wang L."/>
            <person name="Fang L."/>
            <person name="Lei T."/>
            <person name="Chen C."/>
            <person name="Chen H."/>
            <person name="Xu Z."/>
            <person name="Li H."/>
            <person name="Huang H."/>
            <person name="Zhang F."/>
            <person name="Xu H."/>
            <person name="Li N."/>
            <person name="Zhao C."/>
            <person name="Li S."/>
            <person name="Dong L."/>
            <person name="Huang Y."/>
            <person name="Li L."/>
            <person name="Xi Y."/>
            <person name="Qi Q."/>
            <person name="Li W."/>
            <person name="Zhang B."/>
            <person name="Hu W."/>
            <person name="Zhang Y."/>
            <person name="Tian X."/>
            <person name="Jiao Y."/>
            <person name="Liang X."/>
            <person name="Jin J."/>
            <person name="Gao L."/>
            <person name="Zheng W."/>
            <person name="Hao B."/>
            <person name="Liu S."/>
            <person name="Wang W."/>
            <person name="Yuan L."/>
            <person name="Cao M."/>
            <person name="McDermott J."/>
            <person name="Samudrala R."/>
            <person name="Wang J."/>
            <person name="Wong G.K."/>
            <person name="Yang H."/>
        </authorList>
    </citation>
    <scope>NUCLEOTIDE SEQUENCE [LARGE SCALE GENOMIC DNA]</scope>
</reference>
<organism evidence="4">
    <name type="scientific">Oryza sativa subsp. japonica</name>
    <name type="common">Rice</name>
    <dbReference type="NCBI Taxonomy" id="39947"/>
    <lineage>
        <taxon>Eukaryota</taxon>
        <taxon>Viridiplantae</taxon>
        <taxon>Streptophyta</taxon>
        <taxon>Embryophyta</taxon>
        <taxon>Tracheophyta</taxon>
        <taxon>Spermatophyta</taxon>
        <taxon>Magnoliopsida</taxon>
        <taxon>Liliopsida</taxon>
        <taxon>Poales</taxon>
        <taxon>Poaceae</taxon>
        <taxon>BOP clade</taxon>
        <taxon>Oryzoideae</taxon>
        <taxon>Oryzeae</taxon>
        <taxon>Oryzinae</taxon>
        <taxon>Oryza</taxon>
        <taxon>Oryza sativa</taxon>
    </lineage>
</organism>
<reference evidence="4" key="2">
    <citation type="submission" date="2008-12" db="EMBL/GenBank/DDBJ databases">
        <title>Improved gene annotation of the rice (Oryza sativa) genomes.</title>
        <authorList>
            <person name="Wang J."/>
            <person name="Li R."/>
            <person name="Fan W."/>
            <person name="Huang Q."/>
            <person name="Zhang J."/>
            <person name="Zhou Y."/>
            <person name="Hu Y."/>
            <person name="Zi S."/>
            <person name="Li J."/>
            <person name="Ni P."/>
            <person name="Zheng H."/>
            <person name="Zhang Y."/>
            <person name="Zhao M."/>
            <person name="Hao Q."/>
            <person name="McDermott J."/>
            <person name="Samudrala R."/>
            <person name="Kristiansen K."/>
            <person name="Wong G.K.-S."/>
        </authorList>
    </citation>
    <scope>NUCLEOTIDE SEQUENCE</scope>
</reference>
<dbReference type="AlphaFoldDB" id="B9FUN9"/>
<accession>B9FUN9</accession>
<comment type="domain">
    <text evidence="3">A pair of annexin repeats may form one binding site for calcium and phospholipid.</text>
</comment>
<dbReference type="InterPro" id="IPR018502">
    <property type="entry name" value="Annexin_repeat"/>
</dbReference>
<dbReference type="GO" id="GO:0006950">
    <property type="term" value="P:response to stress"/>
    <property type="evidence" value="ECO:0007669"/>
    <property type="project" value="UniProtKB-ARBA"/>
</dbReference>
<keyword evidence="1 3" id="KW-0677">Repeat</keyword>
<dbReference type="Proteomes" id="UP000007752">
    <property type="component" value="Chromosome 7"/>
</dbReference>
<keyword evidence="3" id="KW-0111">Calcium/phospholipid-binding</keyword>
<evidence type="ECO:0000256" key="3">
    <source>
        <dbReference type="RuleBase" id="RU003540"/>
    </source>
</evidence>
<dbReference type="EMBL" id="CM000144">
    <property type="protein sequence ID" value="EEE67746.1"/>
    <property type="molecule type" value="Genomic_DNA"/>
</dbReference>
<evidence type="ECO:0000256" key="1">
    <source>
        <dbReference type="ARBA" id="ARBA00022737"/>
    </source>
</evidence>
<dbReference type="Gene3D" id="1.10.220.10">
    <property type="entry name" value="Annexin"/>
    <property type="match status" value="4"/>
</dbReference>
<dbReference type="PRINTS" id="PR00196">
    <property type="entry name" value="ANNEXIN"/>
</dbReference>
<keyword evidence="2 3" id="KW-0041">Annexin</keyword>
<comment type="similarity">
    <text evidence="3">Belongs to the annexin family.</text>
</comment>
<dbReference type="GO" id="GO:0005509">
    <property type="term" value="F:calcium ion binding"/>
    <property type="evidence" value="ECO:0007669"/>
    <property type="project" value="InterPro"/>
</dbReference>
<gene>
    <name evidence="4" type="ORF">OsJ_25442</name>
</gene>
<dbReference type="PANTHER" id="PTHR10502">
    <property type="entry name" value="ANNEXIN"/>
    <property type="match status" value="1"/>
</dbReference>
<sequence length="332" mass="38024">MSINAVPSPVPSASDDAESLRKALQVRHGRMVTTRVASAGWRADKGALTRILCRRTAAQRAAIRRAYAFLYREPLLNCFRYKLSRHCLLSLDFWKAMILWTMDPAERDANLVHEALKKKQRDETYYMSVLIEVSCACTPDHLVAVRRAYLALFGCSVEEDMLVRLVSSYRYEGDECVVDMDVVRMEASQLAEAIKKKKQPRGEDEVVRIVTTRSKSQLRATFQRYREDHGSDIAEDIDSHCIGQFGRMLKTAVWCLTSPEKHFAEVIRHSILGLGTYEDMLTRVIVSRAEIDMRHIREEYKVRYKTTVTRDVVGDTSFGYKGFLLALVGRED</sequence>
<keyword evidence="3" id="KW-0106">Calcium</keyword>
<dbReference type="GO" id="GO:0005544">
    <property type="term" value="F:calcium-dependent phospholipid binding"/>
    <property type="evidence" value="ECO:0007669"/>
    <property type="project" value="UniProtKB-KW"/>
</dbReference>
<dbReference type="FunFam" id="1.10.220.10:FF:000001">
    <property type="entry name" value="Annexin"/>
    <property type="match status" value="1"/>
</dbReference>
<dbReference type="FunFam" id="1.10.220.10:FF:000009">
    <property type="entry name" value="Annexin"/>
    <property type="match status" value="1"/>
</dbReference>
<dbReference type="PROSITE" id="PS51897">
    <property type="entry name" value="ANNEXIN_2"/>
    <property type="match status" value="2"/>
</dbReference>
<dbReference type="InterPro" id="IPR001464">
    <property type="entry name" value="Annexin"/>
</dbReference>
<dbReference type="HOGENOM" id="CLU_025300_1_1_1"/>
<name>B9FUN9_ORYSJ</name>
<dbReference type="SUPFAM" id="SSF47874">
    <property type="entry name" value="Annexin"/>
    <property type="match status" value="1"/>
</dbReference>
<evidence type="ECO:0000256" key="2">
    <source>
        <dbReference type="ARBA" id="ARBA00023216"/>
    </source>
</evidence>
<dbReference type="Pfam" id="PF00191">
    <property type="entry name" value="Annexin"/>
    <property type="match status" value="3"/>
</dbReference>
<protein>
    <recommendedName>
        <fullName evidence="3">Annexin</fullName>
    </recommendedName>
</protein>
<evidence type="ECO:0000313" key="4">
    <source>
        <dbReference type="EMBL" id="EEE67746.1"/>
    </source>
</evidence>
<dbReference type="InterPro" id="IPR018252">
    <property type="entry name" value="Annexin_repeat_CS"/>
</dbReference>
<dbReference type="PROSITE" id="PS00223">
    <property type="entry name" value="ANNEXIN_1"/>
    <property type="match status" value="1"/>
</dbReference>
<dbReference type="PANTHER" id="PTHR10502:SF109">
    <property type="entry name" value="ANNEXIN"/>
    <property type="match status" value="1"/>
</dbReference>
<dbReference type="InterPro" id="IPR037104">
    <property type="entry name" value="Annexin_sf"/>
</dbReference>
<dbReference type="SMART" id="SM00335">
    <property type="entry name" value="ANX"/>
    <property type="match status" value="3"/>
</dbReference>
<proteinExistence type="inferred from homology"/>